<accession>A0A367V305</accession>
<evidence type="ECO:0000256" key="1">
    <source>
        <dbReference type="SAM" id="MobiDB-lite"/>
    </source>
</evidence>
<comment type="caution">
    <text evidence="3">The sequence shown here is derived from an EMBL/GenBank/DDBJ whole genome shotgun (WGS) entry which is preliminary data.</text>
</comment>
<dbReference type="Pfam" id="PF04993">
    <property type="entry name" value="TfoX_N"/>
    <property type="match status" value="1"/>
</dbReference>
<feature type="domain" description="TfoX N-terminal" evidence="2">
    <location>
        <begin position="14"/>
        <end position="106"/>
    </location>
</feature>
<protein>
    <submittedName>
        <fullName evidence="3">Competence protein TfoX</fullName>
    </submittedName>
</protein>
<dbReference type="PANTHER" id="PTHR36121:SF1">
    <property type="entry name" value="PROTEIN SXY"/>
    <property type="match status" value="1"/>
</dbReference>
<evidence type="ECO:0000313" key="4">
    <source>
        <dbReference type="Proteomes" id="UP000253061"/>
    </source>
</evidence>
<dbReference type="RefSeq" id="WP_062957976.1">
    <property type="nucleotide sequence ID" value="NZ_JPWB01000011.1"/>
</dbReference>
<dbReference type="InterPro" id="IPR007076">
    <property type="entry name" value="TfoX_N"/>
</dbReference>
<proteinExistence type="predicted"/>
<dbReference type="SUPFAM" id="SSF159894">
    <property type="entry name" value="YgaC/TfoX-N like"/>
    <property type="match status" value="1"/>
</dbReference>
<gene>
    <name evidence="3" type="ORF">TH6_19475</name>
</gene>
<evidence type="ECO:0000313" key="3">
    <source>
        <dbReference type="EMBL" id="RCK19409.1"/>
    </source>
</evidence>
<dbReference type="InterPro" id="IPR047525">
    <property type="entry name" value="TfoX-like"/>
</dbReference>
<organism evidence="3 4">
    <name type="scientific">Thalassospira profundimaris</name>
    <dbReference type="NCBI Taxonomy" id="502049"/>
    <lineage>
        <taxon>Bacteria</taxon>
        <taxon>Pseudomonadati</taxon>
        <taxon>Pseudomonadota</taxon>
        <taxon>Alphaproteobacteria</taxon>
        <taxon>Rhodospirillales</taxon>
        <taxon>Thalassospiraceae</taxon>
        <taxon>Thalassospira</taxon>
    </lineage>
</organism>
<name>A0A367V305_9PROT</name>
<sequence>MASVDNEFVQMVTELLTPLGAIRPRRMFGGFGLYCDGMFFALVFDDVLYLKGDDQTQEAYDALGMARFVVPSQKSPHTIGYFEAPGEWLDDEDKLLEFAHMALGAAHRAHAQKNRPKKRARKQPVE</sequence>
<dbReference type="Gene3D" id="3.30.1460.30">
    <property type="entry name" value="YgaC/TfoX-N like chaperone"/>
    <property type="match status" value="1"/>
</dbReference>
<feature type="region of interest" description="Disordered" evidence="1">
    <location>
        <begin position="107"/>
        <end position="126"/>
    </location>
</feature>
<dbReference type="Proteomes" id="UP000253061">
    <property type="component" value="Unassembled WGS sequence"/>
</dbReference>
<dbReference type="PANTHER" id="PTHR36121">
    <property type="entry name" value="PROTEIN SXY"/>
    <property type="match status" value="1"/>
</dbReference>
<dbReference type="EMBL" id="JPWB01000011">
    <property type="protein sequence ID" value="RCK19409.1"/>
    <property type="molecule type" value="Genomic_DNA"/>
</dbReference>
<dbReference type="AlphaFoldDB" id="A0A367V305"/>
<evidence type="ECO:0000259" key="2">
    <source>
        <dbReference type="Pfam" id="PF04993"/>
    </source>
</evidence>
<reference evidence="3 4" key="1">
    <citation type="submission" date="2014-07" db="EMBL/GenBank/DDBJ databases">
        <title>Draft genome sequence of Thalassospira profundimaris R8-17.</title>
        <authorList>
            <person name="Lai Q."/>
            <person name="Shao Z."/>
        </authorList>
    </citation>
    <scope>NUCLEOTIDE SEQUENCE [LARGE SCALE GENOMIC DNA]</scope>
    <source>
        <strain evidence="3 4">R8-17</strain>
    </source>
</reference>